<dbReference type="Proteomes" id="UP001244640">
    <property type="component" value="Unassembled WGS sequence"/>
</dbReference>
<gene>
    <name evidence="1" type="ORF">QE382_001827</name>
</gene>
<reference evidence="1 2" key="1">
    <citation type="submission" date="2023-07" db="EMBL/GenBank/DDBJ databases">
        <title>Functional and genomic diversity of the sorghum phyllosphere microbiome.</title>
        <authorList>
            <person name="Shade A."/>
        </authorList>
    </citation>
    <scope>NUCLEOTIDE SEQUENCE [LARGE SCALE GENOMIC DNA]</scope>
    <source>
        <strain evidence="1 2">SORGH_AS_0892</strain>
    </source>
</reference>
<name>A0ABU0U4G3_9SPHI</name>
<dbReference type="EMBL" id="JAUTBA010000001">
    <property type="protein sequence ID" value="MDQ1149843.1"/>
    <property type="molecule type" value="Genomic_DNA"/>
</dbReference>
<comment type="caution">
    <text evidence="1">The sequence shown here is derived from an EMBL/GenBank/DDBJ whole genome shotgun (WGS) entry which is preliminary data.</text>
</comment>
<evidence type="ECO:0000313" key="2">
    <source>
        <dbReference type="Proteomes" id="UP001244640"/>
    </source>
</evidence>
<sequence length="30" mass="3669">MSWMIDFSQKTAYLYQINKTQLKNHIKPIK</sequence>
<proteinExistence type="predicted"/>
<organism evidence="1 2">
    <name type="scientific">Sphingobacterium zeae</name>
    <dbReference type="NCBI Taxonomy" id="1776859"/>
    <lineage>
        <taxon>Bacteria</taxon>
        <taxon>Pseudomonadati</taxon>
        <taxon>Bacteroidota</taxon>
        <taxon>Sphingobacteriia</taxon>
        <taxon>Sphingobacteriales</taxon>
        <taxon>Sphingobacteriaceae</taxon>
        <taxon>Sphingobacterium</taxon>
    </lineage>
</organism>
<accession>A0ABU0U4G3</accession>
<evidence type="ECO:0000313" key="1">
    <source>
        <dbReference type="EMBL" id="MDQ1149843.1"/>
    </source>
</evidence>
<keyword evidence="2" id="KW-1185">Reference proteome</keyword>
<protein>
    <submittedName>
        <fullName evidence="1">Uncharacterized protein</fullName>
    </submittedName>
</protein>